<dbReference type="PANTHER" id="PTHR34138:SF1">
    <property type="entry name" value="CELL SHAPE-DETERMINING PROTEIN MREC"/>
    <property type="match status" value="1"/>
</dbReference>
<dbReference type="GO" id="GO:0005886">
    <property type="term" value="C:plasma membrane"/>
    <property type="evidence" value="ECO:0007669"/>
    <property type="project" value="TreeGrafter"/>
</dbReference>
<dbReference type="Pfam" id="PF04085">
    <property type="entry name" value="MreC"/>
    <property type="match status" value="1"/>
</dbReference>
<dbReference type="EMBL" id="PEZK01000013">
    <property type="protein sequence ID" value="PIU02333.1"/>
    <property type="molecule type" value="Genomic_DNA"/>
</dbReference>
<dbReference type="Gene3D" id="2.40.10.350">
    <property type="entry name" value="Rod shape-determining protein MreC, domain 2"/>
    <property type="match status" value="1"/>
</dbReference>
<proteinExistence type="inferred from homology"/>
<dbReference type="PANTHER" id="PTHR34138">
    <property type="entry name" value="CELL SHAPE-DETERMINING PROTEIN MREC"/>
    <property type="match status" value="1"/>
</dbReference>
<protein>
    <recommendedName>
        <fullName evidence="2">Cell shape-determining protein MreC</fullName>
    </recommendedName>
    <alternativeName>
        <fullName evidence="4">Cell shape protein MreC</fullName>
    </alternativeName>
</protein>
<dbReference type="GO" id="GO:0008360">
    <property type="term" value="P:regulation of cell shape"/>
    <property type="evidence" value="ECO:0007669"/>
    <property type="project" value="UniProtKB-KW"/>
</dbReference>
<evidence type="ECO:0000256" key="1">
    <source>
        <dbReference type="ARBA" id="ARBA00009369"/>
    </source>
</evidence>
<keyword evidence="3" id="KW-0133">Cell shape</keyword>
<reference evidence="7" key="1">
    <citation type="submission" date="2017-09" db="EMBL/GenBank/DDBJ databases">
        <title>Depth-based differentiation of microbial function through sediment-hosted aquifers and enrichment of novel symbionts in the deep terrestrial subsurface.</title>
        <authorList>
            <person name="Probst A.J."/>
            <person name="Ladd B."/>
            <person name="Jarett J.K."/>
            <person name="Geller-Mcgrath D.E."/>
            <person name="Sieber C.M.K."/>
            <person name="Emerson J.B."/>
            <person name="Anantharaman K."/>
            <person name="Thomas B.C."/>
            <person name="Malmstrom R."/>
            <person name="Stieglmeier M."/>
            <person name="Klingl A."/>
            <person name="Woyke T."/>
            <person name="Ryan C.M."/>
            <person name="Banfield J.F."/>
        </authorList>
    </citation>
    <scope>NUCLEOTIDE SEQUENCE [LARGE SCALE GENOMIC DNA]</scope>
</reference>
<accession>A0A2M6XBA5</accession>
<feature type="domain" description="Rod shape-determining protein MreC beta-barrel core" evidence="5">
    <location>
        <begin position="122"/>
        <end position="258"/>
    </location>
</feature>
<organism evidence="6 7">
    <name type="scientific">Candidatus Shapirobacteria bacterium CG09_land_8_20_14_0_10_49_15</name>
    <dbReference type="NCBI Taxonomy" id="1974482"/>
    <lineage>
        <taxon>Bacteria</taxon>
        <taxon>Candidatus Shapironibacteriota</taxon>
    </lineage>
</organism>
<comment type="similarity">
    <text evidence="1">Belongs to the MreC family.</text>
</comment>
<dbReference type="InterPro" id="IPR042177">
    <property type="entry name" value="Cell/Rod_1"/>
</dbReference>
<evidence type="ECO:0000256" key="3">
    <source>
        <dbReference type="ARBA" id="ARBA00022960"/>
    </source>
</evidence>
<dbReference type="InterPro" id="IPR055342">
    <property type="entry name" value="MreC_beta-barrel_core"/>
</dbReference>
<evidence type="ECO:0000259" key="5">
    <source>
        <dbReference type="Pfam" id="PF04085"/>
    </source>
</evidence>
<dbReference type="Proteomes" id="UP000231214">
    <property type="component" value="Unassembled WGS sequence"/>
</dbReference>
<comment type="caution">
    <text evidence="6">The sequence shown here is derived from an EMBL/GenBank/DDBJ whole genome shotgun (WGS) entry which is preliminary data.</text>
</comment>
<evidence type="ECO:0000256" key="4">
    <source>
        <dbReference type="ARBA" id="ARBA00032089"/>
    </source>
</evidence>
<name>A0A2M6XBA5_9BACT</name>
<sequence>MGKEIKKGFVLICLSLLLLFFDRWGWINWLKTPLQKPFLAAEQKIYHVSLSLKEFLNIFGNQSRQAKKIDQLESQLRQLAGEQNLLATCQQENEQMRKLLGAPLPPQWQFLPAKVVGVGAVFKIDQGSQADVAEGMAVVSENILVGRVTATGCDYSLVQTPQDSEIKIPIIFRSQQDKQPAGRGILENQAGSLVMEKVLQEESLQPGDWVLTSGESGWLPDLLIGEVAEILFKPADVYKRAKVKPLLAYDQLRTVFVIFP</sequence>
<dbReference type="InterPro" id="IPR042175">
    <property type="entry name" value="Cell/Rod_MreC_2"/>
</dbReference>
<evidence type="ECO:0000313" key="6">
    <source>
        <dbReference type="EMBL" id="PIU02333.1"/>
    </source>
</evidence>
<dbReference type="InterPro" id="IPR007221">
    <property type="entry name" value="MreC"/>
</dbReference>
<evidence type="ECO:0000313" key="7">
    <source>
        <dbReference type="Proteomes" id="UP000231214"/>
    </source>
</evidence>
<dbReference type="Gene3D" id="2.40.10.340">
    <property type="entry name" value="Rod shape-determining protein MreC, domain 1"/>
    <property type="match status" value="1"/>
</dbReference>
<evidence type="ECO:0000256" key="2">
    <source>
        <dbReference type="ARBA" id="ARBA00013855"/>
    </source>
</evidence>
<dbReference type="AlphaFoldDB" id="A0A2M6XBA5"/>
<gene>
    <name evidence="6" type="ORF">COT66_00750</name>
</gene>